<proteinExistence type="predicted"/>
<gene>
    <name evidence="1" type="ORF">BO66DRAFT_72226</name>
</gene>
<evidence type="ECO:0000313" key="2">
    <source>
        <dbReference type="Proteomes" id="UP000249661"/>
    </source>
</evidence>
<organism evidence="1 2">
    <name type="scientific">Aspergillus aculeatinus CBS 121060</name>
    <dbReference type="NCBI Taxonomy" id="1448322"/>
    <lineage>
        <taxon>Eukaryota</taxon>
        <taxon>Fungi</taxon>
        <taxon>Dikarya</taxon>
        <taxon>Ascomycota</taxon>
        <taxon>Pezizomycotina</taxon>
        <taxon>Eurotiomycetes</taxon>
        <taxon>Eurotiomycetidae</taxon>
        <taxon>Eurotiales</taxon>
        <taxon>Aspergillaceae</taxon>
        <taxon>Aspergillus</taxon>
        <taxon>Aspergillus subgen. Circumdati</taxon>
    </lineage>
</organism>
<evidence type="ECO:0000313" key="1">
    <source>
        <dbReference type="EMBL" id="RAH70799.1"/>
    </source>
</evidence>
<protein>
    <submittedName>
        <fullName evidence="1">Uncharacterized protein</fullName>
    </submittedName>
</protein>
<reference evidence="1" key="1">
    <citation type="submission" date="2018-02" db="EMBL/GenBank/DDBJ databases">
        <title>The genomes of Aspergillus section Nigri reveals drivers in fungal speciation.</title>
        <authorList>
            <consortium name="DOE Joint Genome Institute"/>
            <person name="Vesth T.C."/>
            <person name="Nybo J."/>
            <person name="Theobald S."/>
            <person name="Brandl J."/>
            <person name="Frisvad J.C."/>
            <person name="Nielsen K.F."/>
            <person name="Lyhne E.K."/>
            <person name="Kogle M.E."/>
            <person name="Kuo A."/>
            <person name="Riley R."/>
            <person name="Clum A."/>
            <person name="Nolan M."/>
            <person name="Lipzen A."/>
            <person name="Salamov A."/>
            <person name="Henrissat B."/>
            <person name="Wiebenga A."/>
            <person name="De vries R.P."/>
            <person name="Grigoriev I.V."/>
            <person name="Mortensen U.H."/>
            <person name="Andersen M.R."/>
            <person name="Baker S.E."/>
        </authorList>
    </citation>
    <scope>NUCLEOTIDE SEQUENCE</scope>
    <source>
        <strain evidence="1">CBS 121060</strain>
    </source>
</reference>
<sequence length="89" mass="10020">MRLGGMFIAYLSLSSVSLKRSSRVSQSSCWAAKDRGKGKRRRQTTNQTERLGGGYRIESGRQIWLRPERDTVSERMLAAGIPVESESDE</sequence>
<accession>A0ACD1HBE1</accession>
<dbReference type="EMBL" id="KZ824952">
    <property type="protein sequence ID" value="RAH70799.1"/>
    <property type="molecule type" value="Genomic_DNA"/>
</dbReference>
<dbReference type="Proteomes" id="UP000249661">
    <property type="component" value="Unassembled WGS sequence"/>
</dbReference>
<keyword evidence="2" id="KW-1185">Reference proteome</keyword>
<name>A0ACD1HBE1_9EURO</name>